<dbReference type="EMBL" id="JPKZ01001585">
    <property type="protein sequence ID" value="KHN81124.1"/>
    <property type="molecule type" value="Genomic_DNA"/>
</dbReference>
<feature type="compositionally biased region" description="Basic and acidic residues" evidence="1">
    <location>
        <begin position="18"/>
        <end position="34"/>
    </location>
</feature>
<sequence>MKKKNAVVMSERRRKAKRAEENDRRKNSKSEVIERRKKLKDPDEDEKVKMVKKNVKVKTVPAEGHVVENDEHNVQFELKTKHPPIEGSNRNAEEKIPSKRKGSNEAKNDGYDIFVPREVKPVGHSPVRHSPNPTTTSRRKKKSVSTSYHE</sequence>
<evidence type="ECO:0000313" key="2">
    <source>
        <dbReference type="EMBL" id="KHN81124.1"/>
    </source>
</evidence>
<organism evidence="2 3">
    <name type="scientific">Toxocara canis</name>
    <name type="common">Canine roundworm</name>
    <dbReference type="NCBI Taxonomy" id="6265"/>
    <lineage>
        <taxon>Eukaryota</taxon>
        <taxon>Metazoa</taxon>
        <taxon>Ecdysozoa</taxon>
        <taxon>Nematoda</taxon>
        <taxon>Chromadorea</taxon>
        <taxon>Rhabditida</taxon>
        <taxon>Spirurina</taxon>
        <taxon>Ascaridomorpha</taxon>
        <taxon>Ascaridoidea</taxon>
        <taxon>Toxocaridae</taxon>
        <taxon>Toxocara</taxon>
    </lineage>
</organism>
<dbReference type="AlphaFoldDB" id="A0A0B2VI81"/>
<name>A0A0B2VI81_TOXCA</name>
<accession>A0A0B2VI81</accession>
<gene>
    <name evidence="2" type="ORF">Tcan_05589</name>
</gene>
<feature type="compositionally biased region" description="Basic and acidic residues" evidence="1">
    <location>
        <begin position="91"/>
        <end position="121"/>
    </location>
</feature>
<proteinExistence type="predicted"/>
<evidence type="ECO:0000313" key="3">
    <source>
        <dbReference type="Proteomes" id="UP000031036"/>
    </source>
</evidence>
<keyword evidence="3" id="KW-1185">Reference proteome</keyword>
<evidence type="ECO:0000256" key="1">
    <source>
        <dbReference type="SAM" id="MobiDB-lite"/>
    </source>
</evidence>
<comment type="caution">
    <text evidence="2">The sequence shown here is derived from an EMBL/GenBank/DDBJ whole genome shotgun (WGS) entry which is preliminary data.</text>
</comment>
<reference evidence="2 3" key="1">
    <citation type="submission" date="2014-11" db="EMBL/GenBank/DDBJ databases">
        <title>Genetic blueprint of the zoonotic pathogen Toxocara canis.</title>
        <authorList>
            <person name="Zhu X.-Q."/>
            <person name="Korhonen P.K."/>
            <person name="Cai H."/>
            <person name="Young N.D."/>
            <person name="Nejsum P."/>
            <person name="von Samson-Himmelstjerna G."/>
            <person name="Boag P.R."/>
            <person name="Tan P."/>
            <person name="Li Q."/>
            <person name="Min J."/>
            <person name="Yang Y."/>
            <person name="Wang X."/>
            <person name="Fang X."/>
            <person name="Hall R.S."/>
            <person name="Hofmann A."/>
            <person name="Sternberg P.W."/>
            <person name="Jex A.R."/>
            <person name="Gasser R.B."/>
        </authorList>
    </citation>
    <scope>NUCLEOTIDE SEQUENCE [LARGE SCALE GENOMIC DNA]</scope>
    <source>
        <strain evidence="2">PN_DK_2014</strain>
    </source>
</reference>
<feature type="compositionally biased region" description="Basic and acidic residues" evidence="1">
    <location>
        <begin position="68"/>
        <end position="84"/>
    </location>
</feature>
<feature type="region of interest" description="Disordered" evidence="1">
    <location>
        <begin position="1"/>
        <end position="48"/>
    </location>
</feature>
<dbReference type="Proteomes" id="UP000031036">
    <property type="component" value="Unassembled WGS sequence"/>
</dbReference>
<protein>
    <submittedName>
        <fullName evidence="2">Uncharacterized protein</fullName>
    </submittedName>
</protein>
<feature type="region of interest" description="Disordered" evidence="1">
    <location>
        <begin position="68"/>
        <end position="150"/>
    </location>
</feature>